<keyword evidence="2" id="KW-1185">Reference proteome</keyword>
<dbReference type="EMBL" id="JADOUF010000001">
    <property type="protein sequence ID" value="MBG6137505.1"/>
    <property type="molecule type" value="Genomic_DNA"/>
</dbReference>
<dbReference type="AlphaFoldDB" id="A0A8J7KGL3"/>
<gene>
    <name evidence="1" type="ORF">IW245_003699</name>
</gene>
<organism evidence="1 2">
    <name type="scientific">Longispora fulva</name>
    <dbReference type="NCBI Taxonomy" id="619741"/>
    <lineage>
        <taxon>Bacteria</taxon>
        <taxon>Bacillati</taxon>
        <taxon>Actinomycetota</taxon>
        <taxon>Actinomycetes</taxon>
        <taxon>Micromonosporales</taxon>
        <taxon>Micromonosporaceae</taxon>
        <taxon>Longispora</taxon>
    </lineage>
</organism>
<accession>A0A8J7KGL3</accession>
<sequence>MSASTGTTLPRDYAAYLAAYGDAYGDMSDPVKRAETIAALRRRDALTLASACRELRAEIARMPIGKLFTVERTTLHQLSDHCRTVRPEHIRRCDLHRLRMVHNEMTRRGILTFK</sequence>
<dbReference type="Proteomes" id="UP000622552">
    <property type="component" value="Unassembled WGS sequence"/>
</dbReference>
<evidence type="ECO:0000313" key="2">
    <source>
        <dbReference type="Proteomes" id="UP000622552"/>
    </source>
</evidence>
<protein>
    <submittedName>
        <fullName evidence="1">Uncharacterized protein</fullName>
    </submittedName>
</protein>
<comment type="caution">
    <text evidence="1">The sequence shown here is derived from an EMBL/GenBank/DDBJ whole genome shotgun (WGS) entry which is preliminary data.</text>
</comment>
<proteinExistence type="predicted"/>
<reference evidence="1" key="1">
    <citation type="submission" date="2020-11" db="EMBL/GenBank/DDBJ databases">
        <title>Sequencing the genomes of 1000 actinobacteria strains.</title>
        <authorList>
            <person name="Klenk H.-P."/>
        </authorList>
    </citation>
    <scope>NUCLEOTIDE SEQUENCE</scope>
    <source>
        <strain evidence="1">DSM 45356</strain>
    </source>
</reference>
<evidence type="ECO:0000313" key="1">
    <source>
        <dbReference type="EMBL" id="MBG6137505.1"/>
    </source>
</evidence>
<name>A0A8J7KGL3_9ACTN</name>